<dbReference type="PANTHER" id="PTHR48081:SF8">
    <property type="entry name" value="ALPHA_BETA HYDROLASE FOLD-3 DOMAIN-CONTAINING PROTEIN-RELATED"/>
    <property type="match status" value="1"/>
</dbReference>
<dbReference type="AlphaFoldDB" id="A0A165IYR2"/>
<dbReference type="InterPro" id="IPR050300">
    <property type="entry name" value="GDXG_lipolytic_enzyme"/>
</dbReference>
<dbReference type="STRING" id="1353952.A0A165IYR2"/>
<dbReference type="GO" id="GO:0016787">
    <property type="term" value="F:hydrolase activity"/>
    <property type="evidence" value="ECO:0007669"/>
    <property type="project" value="UniProtKB-KW"/>
</dbReference>
<feature type="domain" description="Alpha/beta hydrolase fold-3" evidence="3">
    <location>
        <begin position="204"/>
        <end position="436"/>
    </location>
</feature>
<evidence type="ECO:0000313" key="5">
    <source>
        <dbReference type="Proteomes" id="UP000076842"/>
    </source>
</evidence>
<feature type="region of interest" description="Disordered" evidence="2">
    <location>
        <begin position="1"/>
        <end position="20"/>
    </location>
</feature>
<organism evidence="4 5">
    <name type="scientific">Calocera cornea HHB12733</name>
    <dbReference type="NCBI Taxonomy" id="1353952"/>
    <lineage>
        <taxon>Eukaryota</taxon>
        <taxon>Fungi</taxon>
        <taxon>Dikarya</taxon>
        <taxon>Basidiomycota</taxon>
        <taxon>Agaricomycotina</taxon>
        <taxon>Dacrymycetes</taxon>
        <taxon>Dacrymycetales</taxon>
        <taxon>Dacrymycetaceae</taxon>
        <taxon>Calocera</taxon>
    </lineage>
</organism>
<dbReference type="InterPro" id="IPR013094">
    <property type="entry name" value="AB_hydrolase_3"/>
</dbReference>
<dbReference type="SUPFAM" id="SSF53474">
    <property type="entry name" value="alpha/beta-Hydrolases"/>
    <property type="match status" value="1"/>
</dbReference>
<accession>A0A165IYR2</accession>
<reference evidence="4 5" key="1">
    <citation type="journal article" date="2016" name="Mol. Biol. Evol.">
        <title>Comparative Genomics of Early-Diverging Mushroom-Forming Fungi Provides Insights into the Origins of Lignocellulose Decay Capabilities.</title>
        <authorList>
            <person name="Nagy L.G."/>
            <person name="Riley R."/>
            <person name="Tritt A."/>
            <person name="Adam C."/>
            <person name="Daum C."/>
            <person name="Floudas D."/>
            <person name="Sun H."/>
            <person name="Yadav J.S."/>
            <person name="Pangilinan J."/>
            <person name="Larsson K.H."/>
            <person name="Matsuura K."/>
            <person name="Barry K."/>
            <person name="Labutti K."/>
            <person name="Kuo R."/>
            <person name="Ohm R.A."/>
            <person name="Bhattacharya S.S."/>
            <person name="Shirouzu T."/>
            <person name="Yoshinaga Y."/>
            <person name="Martin F.M."/>
            <person name="Grigoriev I.V."/>
            <person name="Hibbett D.S."/>
        </authorList>
    </citation>
    <scope>NUCLEOTIDE SEQUENCE [LARGE SCALE GENOMIC DNA]</scope>
    <source>
        <strain evidence="4 5">HHB12733</strain>
    </source>
</reference>
<evidence type="ECO:0000259" key="3">
    <source>
        <dbReference type="Pfam" id="PF07859"/>
    </source>
</evidence>
<keyword evidence="5" id="KW-1185">Reference proteome</keyword>
<proteinExistence type="predicted"/>
<gene>
    <name evidence="4" type="ORF">CALCODRAFT_514902</name>
</gene>
<dbReference type="Pfam" id="PF07859">
    <property type="entry name" value="Abhydrolase_3"/>
    <property type="match status" value="1"/>
</dbReference>
<dbReference type="Gene3D" id="3.40.50.1820">
    <property type="entry name" value="alpha/beta hydrolase"/>
    <property type="match status" value="1"/>
</dbReference>
<evidence type="ECO:0000256" key="1">
    <source>
        <dbReference type="ARBA" id="ARBA00022801"/>
    </source>
</evidence>
<dbReference type="OrthoDB" id="2152029at2759"/>
<evidence type="ECO:0000256" key="2">
    <source>
        <dbReference type="SAM" id="MobiDB-lite"/>
    </source>
</evidence>
<sequence length="466" mass="52101">MDDPNSPRPTEHSHLLTPSEQQRITQTLHAQLAKYPIYQRQPRRALWTVPHLLSLPALYVYWLISSLLPSWRPVPSWPLFRAVNVKFIRWATNTFFRSNRLPRPDTTREPSEGQKEELKSRWGARFAWIEGVDVREVGEPVRGWAEAAKVEGRRVGGYWVGEEVERPEVVQRSRARGADRAALRALEERGGQSGQSQQAKNKVMLFVHGGSYVTGGAHPSEFTSFTPLSSVRYSHTLRAALSVEYRLSSGFPNTAENPFPAALLDAISAFRYLVALGFGPGDIIVTGDSAGGNLALALVRYLVEVEGIGSELGGLLLLSPWCDLSDSHEGPEGSVVRNYDTDYLLGLKASMGAYCVHAFCGSVSPRNPWISPSAKAAGAVPGEAEEAYFHGWPRTLLIPGETEMILDEQRTLRARMERDGVLLTYKEWEGAPHDMFAMWFMEPERTEAIKFACRWIDGEDLQHEVQ</sequence>
<name>A0A165IYR2_9BASI</name>
<protein>
    <submittedName>
        <fullName evidence="4">Alpha/beta-hydrolase</fullName>
    </submittedName>
</protein>
<dbReference type="EMBL" id="KV423925">
    <property type="protein sequence ID" value="KZT61145.1"/>
    <property type="molecule type" value="Genomic_DNA"/>
</dbReference>
<keyword evidence="1 4" id="KW-0378">Hydrolase</keyword>
<dbReference type="PANTHER" id="PTHR48081">
    <property type="entry name" value="AB HYDROLASE SUPERFAMILY PROTEIN C4A8.06C"/>
    <property type="match status" value="1"/>
</dbReference>
<dbReference type="Proteomes" id="UP000076842">
    <property type="component" value="Unassembled WGS sequence"/>
</dbReference>
<dbReference type="InParanoid" id="A0A165IYR2"/>
<evidence type="ECO:0000313" key="4">
    <source>
        <dbReference type="EMBL" id="KZT61145.1"/>
    </source>
</evidence>
<dbReference type="InterPro" id="IPR029058">
    <property type="entry name" value="AB_hydrolase_fold"/>
</dbReference>